<accession>A0A9P0ZJP6</accession>
<dbReference type="GO" id="GO:0000398">
    <property type="term" value="P:mRNA splicing, via spliceosome"/>
    <property type="evidence" value="ECO:0007669"/>
    <property type="project" value="InterPro"/>
</dbReference>
<keyword evidence="3" id="KW-1185">Reference proteome</keyword>
<protein>
    <submittedName>
        <fullName evidence="2">Uncharacterized protein</fullName>
    </submittedName>
</protein>
<reference evidence="2" key="1">
    <citation type="submission" date="2022-07" db="EMBL/GenBank/DDBJ databases">
        <authorList>
            <person name="Macas J."/>
            <person name="Novak P."/>
            <person name="Neumann P."/>
        </authorList>
    </citation>
    <scope>NUCLEOTIDE SEQUENCE</scope>
</reference>
<sequence length="156" mass="17959">MGDAMKSLENRTLDSKREKDILAALDEMKSMKSRHATVIVDAMLDVLRDSTEEKERKKEEEEEALIKYLFKGEREKFIKLIRDEDIEDEDEDDEDIDVVKHKSGESSINFLKRKLPEEISSNPTDVFAKSIASDGKDKAVRKGDSSKENYFQIIIS</sequence>
<evidence type="ECO:0000313" key="2">
    <source>
        <dbReference type="EMBL" id="CAH9102527.1"/>
    </source>
</evidence>
<dbReference type="AlphaFoldDB" id="A0A9P0ZJP6"/>
<proteinExistence type="predicted"/>
<evidence type="ECO:0000313" key="3">
    <source>
        <dbReference type="Proteomes" id="UP001152484"/>
    </source>
</evidence>
<gene>
    <name evidence="2" type="ORF">CEURO_LOCUS15806</name>
</gene>
<evidence type="ECO:0000256" key="1">
    <source>
        <dbReference type="SAM" id="Coils"/>
    </source>
</evidence>
<dbReference type="PANTHER" id="PTHR12111">
    <property type="entry name" value="SPLICING FACTOR YJU2"/>
    <property type="match status" value="1"/>
</dbReference>
<keyword evidence="1" id="KW-0175">Coiled coil</keyword>
<dbReference type="OrthoDB" id="10262656at2759"/>
<dbReference type="InterPro" id="IPR007590">
    <property type="entry name" value="Saf4/Yju2"/>
</dbReference>
<organism evidence="2 3">
    <name type="scientific">Cuscuta europaea</name>
    <name type="common">European dodder</name>
    <dbReference type="NCBI Taxonomy" id="41803"/>
    <lineage>
        <taxon>Eukaryota</taxon>
        <taxon>Viridiplantae</taxon>
        <taxon>Streptophyta</taxon>
        <taxon>Embryophyta</taxon>
        <taxon>Tracheophyta</taxon>
        <taxon>Spermatophyta</taxon>
        <taxon>Magnoliopsida</taxon>
        <taxon>eudicotyledons</taxon>
        <taxon>Gunneridae</taxon>
        <taxon>Pentapetalae</taxon>
        <taxon>asterids</taxon>
        <taxon>lamiids</taxon>
        <taxon>Solanales</taxon>
        <taxon>Convolvulaceae</taxon>
        <taxon>Cuscuteae</taxon>
        <taxon>Cuscuta</taxon>
        <taxon>Cuscuta subgen. Cuscuta</taxon>
    </lineage>
</organism>
<dbReference type="EMBL" id="CAMAPE010000041">
    <property type="protein sequence ID" value="CAH9102527.1"/>
    <property type="molecule type" value="Genomic_DNA"/>
</dbReference>
<dbReference type="GO" id="GO:0071006">
    <property type="term" value="C:U2-type catalytic step 1 spliceosome"/>
    <property type="evidence" value="ECO:0007669"/>
    <property type="project" value="TreeGrafter"/>
</dbReference>
<dbReference type="Proteomes" id="UP001152484">
    <property type="component" value="Unassembled WGS sequence"/>
</dbReference>
<dbReference type="PANTHER" id="PTHR12111:SF1">
    <property type="entry name" value="SPLICING FACTOR YJU2"/>
    <property type="match status" value="1"/>
</dbReference>
<dbReference type="Pfam" id="PF04502">
    <property type="entry name" value="Saf4_Yju2"/>
    <property type="match status" value="1"/>
</dbReference>
<name>A0A9P0ZJP6_CUSEU</name>
<feature type="coiled-coil region" evidence="1">
    <location>
        <begin position="40"/>
        <end position="67"/>
    </location>
</feature>
<comment type="caution">
    <text evidence="2">The sequence shown here is derived from an EMBL/GenBank/DDBJ whole genome shotgun (WGS) entry which is preliminary data.</text>
</comment>